<dbReference type="Pfam" id="PF00381">
    <property type="entry name" value="PTS-HPr"/>
    <property type="match status" value="1"/>
</dbReference>
<evidence type="ECO:0000259" key="4">
    <source>
        <dbReference type="PROSITE" id="PS51350"/>
    </source>
</evidence>
<comment type="caution">
    <text evidence="5">The sequence shown here is derived from an EMBL/GenBank/DDBJ whole genome shotgun (WGS) entry which is preliminary data.</text>
</comment>
<dbReference type="PRINTS" id="PR00107">
    <property type="entry name" value="PHOSPHOCPHPR"/>
</dbReference>
<sequence length="94" mass="9692">MSSRKVVIGSPVGLHARPAKLLVELAGRLPVPVKIGRDENQLVDAASILALMALGVRGGEEVLVTAEGEGAEDAVTQVVELLARDLDSAEQPAG</sequence>
<dbReference type="CDD" id="cd00367">
    <property type="entry name" value="PTS-HPr_like"/>
    <property type="match status" value="1"/>
</dbReference>
<accession>A0ABR9I0X4</accession>
<evidence type="ECO:0000256" key="2">
    <source>
        <dbReference type="ARBA" id="ARBA00022490"/>
    </source>
</evidence>
<dbReference type="EMBL" id="JADBEG010000001">
    <property type="protein sequence ID" value="MBE1496567.1"/>
    <property type="molecule type" value="Genomic_DNA"/>
</dbReference>
<organism evidence="5 6">
    <name type="scientific">Amycolatopsis lexingtonensis</name>
    <dbReference type="NCBI Taxonomy" id="218822"/>
    <lineage>
        <taxon>Bacteria</taxon>
        <taxon>Bacillati</taxon>
        <taxon>Actinomycetota</taxon>
        <taxon>Actinomycetes</taxon>
        <taxon>Pseudonocardiales</taxon>
        <taxon>Pseudonocardiaceae</taxon>
        <taxon>Amycolatopsis</taxon>
    </lineage>
</organism>
<dbReference type="SUPFAM" id="SSF55594">
    <property type="entry name" value="HPr-like"/>
    <property type="match status" value="1"/>
</dbReference>
<evidence type="ECO:0000256" key="1">
    <source>
        <dbReference type="ARBA" id="ARBA00004496"/>
    </source>
</evidence>
<evidence type="ECO:0000313" key="5">
    <source>
        <dbReference type="EMBL" id="MBE1496567.1"/>
    </source>
</evidence>
<comment type="subcellular location">
    <subcellularLocation>
        <location evidence="1">Cytoplasm</location>
    </subcellularLocation>
</comment>
<proteinExistence type="predicted"/>
<dbReference type="PANTHER" id="PTHR33705:SF2">
    <property type="entry name" value="PHOSPHOCARRIER PROTEIN NPR"/>
    <property type="match status" value="1"/>
</dbReference>
<keyword evidence="2" id="KW-0963">Cytoplasm</keyword>
<reference evidence="5 6" key="1">
    <citation type="submission" date="2020-10" db="EMBL/GenBank/DDBJ databases">
        <title>Sequencing the genomes of 1000 actinobacteria strains.</title>
        <authorList>
            <person name="Klenk H.-P."/>
        </authorList>
    </citation>
    <scope>NUCLEOTIDE SEQUENCE [LARGE SCALE GENOMIC DNA]</scope>
    <source>
        <strain evidence="5 6">DSM 44653</strain>
    </source>
</reference>
<feature type="domain" description="HPr" evidence="4">
    <location>
        <begin position="1"/>
        <end position="89"/>
    </location>
</feature>
<dbReference type="PROSITE" id="PS51350">
    <property type="entry name" value="PTS_HPR_DOM"/>
    <property type="match status" value="1"/>
</dbReference>
<protein>
    <submittedName>
        <fullName evidence="5">Phosphocarrier protein</fullName>
    </submittedName>
</protein>
<evidence type="ECO:0000313" key="6">
    <source>
        <dbReference type="Proteomes" id="UP000631670"/>
    </source>
</evidence>
<dbReference type="Proteomes" id="UP000631670">
    <property type="component" value="Unassembled WGS sequence"/>
</dbReference>
<dbReference type="RefSeq" id="WP_086863021.1">
    <property type="nucleotide sequence ID" value="NZ_JADBEG010000001.1"/>
</dbReference>
<keyword evidence="3" id="KW-0598">Phosphotransferase system</keyword>
<dbReference type="InterPro" id="IPR050399">
    <property type="entry name" value="HPr"/>
</dbReference>
<name>A0ABR9I0X4_9PSEU</name>
<keyword evidence="6" id="KW-1185">Reference proteome</keyword>
<dbReference type="Gene3D" id="3.30.1340.10">
    <property type="entry name" value="HPr-like"/>
    <property type="match status" value="1"/>
</dbReference>
<dbReference type="NCBIfam" id="TIGR01003">
    <property type="entry name" value="PTS_HPr_family"/>
    <property type="match status" value="1"/>
</dbReference>
<gene>
    <name evidence="5" type="ORF">H4696_003667</name>
</gene>
<dbReference type="PANTHER" id="PTHR33705">
    <property type="entry name" value="PHOSPHOCARRIER PROTEIN HPR"/>
    <property type="match status" value="1"/>
</dbReference>
<dbReference type="InterPro" id="IPR035895">
    <property type="entry name" value="HPr-like_sf"/>
</dbReference>
<dbReference type="InterPro" id="IPR000032">
    <property type="entry name" value="HPr-like"/>
</dbReference>
<evidence type="ECO:0000256" key="3">
    <source>
        <dbReference type="ARBA" id="ARBA00022683"/>
    </source>
</evidence>